<keyword evidence="1" id="KW-0812">Transmembrane</keyword>
<feature type="transmembrane region" description="Helical" evidence="1">
    <location>
        <begin position="44"/>
        <end position="65"/>
    </location>
</feature>
<dbReference type="Pfam" id="PF07670">
    <property type="entry name" value="Gate"/>
    <property type="match status" value="1"/>
</dbReference>
<evidence type="ECO:0000313" key="3">
    <source>
        <dbReference type="EMBL" id="OLS01725.1"/>
    </source>
</evidence>
<gene>
    <name evidence="3" type="primary">ylbJ</name>
    <name evidence="3" type="ORF">TICRE_23250</name>
</gene>
<comment type="caution">
    <text evidence="3">The sequence shown here is derived from an EMBL/GenBank/DDBJ whole genome shotgun (WGS) entry which is preliminary data.</text>
</comment>
<accession>A0A1U7M372</accession>
<organism evidence="3 4">
    <name type="scientific">Tissierella creatinophila DSM 6911</name>
    <dbReference type="NCBI Taxonomy" id="1123403"/>
    <lineage>
        <taxon>Bacteria</taxon>
        <taxon>Bacillati</taxon>
        <taxon>Bacillota</taxon>
        <taxon>Tissierellia</taxon>
        <taxon>Tissierellales</taxon>
        <taxon>Tissierellaceae</taxon>
        <taxon>Tissierella</taxon>
    </lineage>
</organism>
<feature type="transmembrane region" description="Helical" evidence="1">
    <location>
        <begin position="374"/>
        <end position="394"/>
    </location>
</feature>
<reference evidence="3 4" key="1">
    <citation type="submission" date="2016-02" db="EMBL/GenBank/DDBJ databases">
        <title>Genome sequence of Tissierella creatinophila DSM 6911.</title>
        <authorList>
            <person name="Poehlein A."/>
            <person name="Daniel R."/>
        </authorList>
    </citation>
    <scope>NUCLEOTIDE SEQUENCE [LARGE SCALE GENOMIC DNA]</scope>
    <source>
        <strain evidence="3 4">DSM 6911</strain>
    </source>
</reference>
<dbReference type="Proteomes" id="UP000186112">
    <property type="component" value="Unassembled WGS sequence"/>
</dbReference>
<dbReference type="InterPro" id="IPR014226">
    <property type="entry name" value="Spore_IM_YlbJ"/>
</dbReference>
<feature type="transmembrane region" description="Helical" evidence="1">
    <location>
        <begin position="251"/>
        <end position="270"/>
    </location>
</feature>
<dbReference type="InterPro" id="IPR011642">
    <property type="entry name" value="Gate_dom"/>
</dbReference>
<evidence type="ECO:0000256" key="1">
    <source>
        <dbReference type="SAM" id="Phobius"/>
    </source>
</evidence>
<keyword evidence="1" id="KW-0472">Membrane</keyword>
<feature type="domain" description="Nucleoside transporter/FeoB GTPase Gate" evidence="2">
    <location>
        <begin position="48"/>
        <end position="148"/>
    </location>
</feature>
<feature type="transmembrane region" description="Helical" evidence="1">
    <location>
        <begin position="319"/>
        <end position="339"/>
    </location>
</feature>
<dbReference type="AlphaFoldDB" id="A0A1U7M372"/>
<dbReference type="NCBIfam" id="TIGR02871">
    <property type="entry name" value="spore_ylbJ"/>
    <property type="match status" value="1"/>
</dbReference>
<sequence length="399" mass="44712">MKSFKNNKINFKTNIFYLLILFVMISIIKDPALSIDSAKNGILIWFNVLLPSLLPFFILSELLILSGFVKTFGNLLKPVMKPLFNVSGEGSFPVIMSMVSGYPVGSKLTCSLRNKNIITKLEGDRLITFSSTSGPLFILGAVLVGMLNSPHLKFLMIAPHYLGSLTLGFLFSFYNPEQKRLKQNQSNIYIENKINKENNQPLGYIISKSVKDGMNSIILVGGFVILYSVIIEVFLNSHLIKIFIISLSRSLNISVEILVGVFAGIFEISIGAQKIAALDLNVFYKICIINFIIAWGGFSGQSQALSFISQTDINSKIFVIGKFFHGAFSAIYTYIFYLLKYKNTIIPSTSFPSIIQKGYDFNNWISTFVESTKLSMAVCLYFLVLSLFIHLIFLQKKEA</sequence>
<dbReference type="EMBL" id="LTDM01000064">
    <property type="protein sequence ID" value="OLS01725.1"/>
    <property type="molecule type" value="Genomic_DNA"/>
</dbReference>
<keyword evidence="1" id="KW-1133">Transmembrane helix</keyword>
<dbReference type="RefSeq" id="WP_075728225.1">
    <property type="nucleotide sequence ID" value="NZ_LTDM01000064.1"/>
</dbReference>
<proteinExistence type="predicted"/>
<keyword evidence="4" id="KW-1185">Reference proteome</keyword>
<feature type="transmembrane region" description="Helical" evidence="1">
    <location>
        <begin position="154"/>
        <end position="174"/>
    </location>
</feature>
<feature type="transmembrane region" description="Helical" evidence="1">
    <location>
        <begin position="282"/>
        <end position="298"/>
    </location>
</feature>
<protein>
    <submittedName>
        <fullName evidence="3">Sporulation integral membrane protein YlbJ</fullName>
    </submittedName>
</protein>
<feature type="transmembrane region" description="Helical" evidence="1">
    <location>
        <begin position="125"/>
        <end position="147"/>
    </location>
</feature>
<dbReference type="OrthoDB" id="1645614at2"/>
<evidence type="ECO:0000259" key="2">
    <source>
        <dbReference type="Pfam" id="PF07670"/>
    </source>
</evidence>
<evidence type="ECO:0000313" key="4">
    <source>
        <dbReference type="Proteomes" id="UP000186112"/>
    </source>
</evidence>
<feature type="transmembrane region" description="Helical" evidence="1">
    <location>
        <begin position="217"/>
        <end position="239"/>
    </location>
</feature>
<name>A0A1U7M372_TISCR</name>